<dbReference type="RefSeq" id="WP_189505566.1">
    <property type="nucleotide sequence ID" value="NZ_BMZQ01000002.1"/>
</dbReference>
<keyword evidence="1" id="KW-0175">Coiled coil</keyword>
<dbReference type="GO" id="GO:0043093">
    <property type="term" value="P:FtsZ-dependent cytokinesis"/>
    <property type="evidence" value="ECO:0007669"/>
    <property type="project" value="UniProtKB-UniRule"/>
</dbReference>
<comment type="function">
    <text evidence="1">Mediates coordination of peptidoglycan synthesis and outer membrane constriction during cell division.</text>
</comment>
<protein>
    <recommendedName>
        <fullName evidence="1">Cell division coordinator CpoB</fullName>
    </recommendedName>
</protein>
<dbReference type="AlphaFoldDB" id="A0A8J3GLS4"/>
<feature type="signal peptide" evidence="1">
    <location>
        <begin position="1"/>
        <end position="29"/>
    </location>
</feature>
<comment type="caution">
    <text evidence="3">The sequence shown here is derived from an EMBL/GenBank/DDBJ whole genome shotgun (WGS) entry which is preliminary data.</text>
</comment>
<dbReference type="InterPro" id="IPR019734">
    <property type="entry name" value="TPR_rpt"/>
</dbReference>
<keyword evidence="1" id="KW-0574">Periplasm</keyword>
<evidence type="ECO:0000256" key="1">
    <source>
        <dbReference type="HAMAP-Rule" id="MF_02066"/>
    </source>
</evidence>
<comment type="similarity">
    <text evidence="1">Belongs to the CpoB family.</text>
</comment>
<dbReference type="HAMAP" id="MF_02066">
    <property type="entry name" value="CpoB"/>
    <property type="match status" value="1"/>
</dbReference>
<dbReference type="Pfam" id="PF13174">
    <property type="entry name" value="TPR_6"/>
    <property type="match status" value="2"/>
</dbReference>
<dbReference type="Proteomes" id="UP000630142">
    <property type="component" value="Unassembled WGS sequence"/>
</dbReference>
<evidence type="ECO:0000313" key="3">
    <source>
        <dbReference type="EMBL" id="GHD19741.1"/>
    </source>
</evidence>
<keyword evidence="4" id="KW-1185">Reference proteome</keyword>
<evidence type="ECO:0000313" key="4">
    <source>
        <dbReference type="Proteomes" id="UP000630142"/>
    </source>
</evidence>
<comment type="subcellular location">
    <subcellularLocation>
        <location evidence="1">Periplasm</location>
    </subcellularLocation>
</comment>
<dbReference type="NCBIfam" id="TIGR02795">
    <property type="entry name" value="tol_pal_ybgF"/>
    <property type="match status" value="1"/>
</dbReference>
<feature type="chain" id="PRO_5035347207" description="Cell division coordinator CpoB" evidence="1">
    <location>
        <begin position="30"/>
        <end position="361"/>
    </location>
</feature>
<accession>A0A8J3GLS4</accession>
<dbReference type="InterPro" id="IPR014162">
    <property type="entry name" value="CpoB_C"/>
</dbReference>
<dbReference type="GO" id="GO:0030288">
    <property type="term" value="C:outer membrane-bounded periplasmic space"/>
    <property type="evidence" value="ECO:0007669"/>
    <property type="project" value="UniProtKB-UniRule"/>
</dbReference>
<feature type="coiled-coil region" evidence="1">
    <location>
        <begin position="77"/>
        <end position="111"/>
    </location>
</feature>
<dbReference type="Gene3D" id="1.25.40.10">
    <property type="entry name" value="Tetratricopeptide repeat domain"/>
    <property type="match status" value="1"/>
</dbReference>
<feature type="compositionally biased region" description="Polar residues" evidence="2">
    <location>
        <begin position="154"/>
        <end position="170"/>
    </location>
</feature>
<proteinExistence type="inferred from homology"/>
<dbReference type="EMBL" id="BMZQ01000002">
    <property type="protein sequence ID" value="GHD19741.1"/>
    <property type="molecule type" value="Genomic_DNA"/>
</dbReference>
<keyword evidence="1" id="KW-0132">Cell division</keyword>
<feature type="compositionally biased region" description="Polar residues" evidence="2">
    <location>
        <begin position="136"/>
        <end position="147"/>
    </location>
</feature>
<evidence type="ECO:0000256" key="2">
    <source>
        <dbReference type="SAM" id="MobiDB-lite"/>
    </source>
</evidence>
<name>A0A8J3GLS4_9HYPH</name>
<sequence length="361" mass="38214" precursor="true">MILAKTFKGKLVLGLMAVPLLLSAAPASALTGQSPAASHTAAGQELALLNGLFERQAPAPRQGRADVQLAQAGDPRVQALEEQVRSLNGKLEELNFLILQTQEQLRKQQEDNEFRFQELEGGKSGGAKAPAKKSDLGTTDTGTQTASVPPLATPDTSAAGTTPAATLPSADTNNQVAATGQANGGLPNNLGSIRFDTNGNLVGGTTSADPVDLLSGTQTPPAQANTNVAALPSTEDPEELYRNSYEFILSGDYKTAEAGFRSYIDRFPSANRVPDANFWLGESLAAQKRHREAAEVFLATSRQYPDSKKAPDTLLKLGISLSALKQREVACATLREVGSRYPKASDALKERVRQELATNGC</sequence>
<reference evidence="3" key="1">
    <citation type="journal article" date="2014" name="Int. J. Syst. Evol. Microbiol.">
        <title>Complete genome sequence of Corynebacterium casei LMG S-19264T (=DSM 44701T), isolated from a smear-ripened cheese.</title>
        <authorList>
            <consortium name="US DOE Joint Genome Institute (JGI-PGF)"/>
            <person name="Walter F."/>
            <person name="Albersmeier A."/>
            <person name="Kalinowski J."/>
            <person name="Ruckert C."/>
        </authorList>
    </citation>
    <scope>NUCLEOTIDE SEQUENCE</scope>
    <source>
        <strain evidence="3">KCTC 42249</strain>
    </source>
</reference>
<keyword evidence="1" id="KW-0131">Cell cycle</keyword>
<feature type="region of interest" description="Disordered" evidence="2">
    <location>
        <begin position="119"/>
        <end position="170"/>
    </location>
</feature>
<gene>
    <name evidence="1" type="primary">cpoB</name>
    <name evidence="3" type="ORF">GCM10016234_31780</name>
</gene>
<dbReference type="InterPro" id="IPR011990">
    <property type="entry name" value="TPR-like_helical_dom_sf"/>
</dbReference>
<reference evidence="3" key="2">
    <citation type="submission" date="2020-09" db="EMBL/GenBank/DDBJ databases">
        <authorList>
            <person name="Sun Q."/>
            <person name="Kim S."/>
        </authorList>
    </citation>
    <scope>NUCLEOTIDE SEQUENCE</scope>
    <source>
        <strain evidence="3">KCTC 42249</strain>
    </source>
</reference>
<dbReference type="SUPFAM" id="SSF48452">
    <property type="entry name" value="TPR-like"/>
    <property type="match status" value="1"/>
</dbReference>
<dbReference type="InterPro" id="IPR034706">
    <property type="entry name" value="CpoB"/>
</dbReference>
<organism evidence="3 4">
    <name type="scientific">Tianweitania populi</name>
    <dbReference type="NCBI Taxonomy" id="1607949"/>
    <lineage>
        <taxon>Bacteria</taxon>
        <taxon>Pseudomonadati</taxon>
        <taxon>Pseudomonadota</taxon>
        <taxon>Alphaproteobacteria</taxon>
        <taxon>Hyphomicrobiales</taxon>
        <taxon>Phyllobacteriaceae</taxon>
        <taxon>Tianweitania</taxon>
    </lineage>
</organism>
<keyword evidence="1" id="KW-0732">Signal</keyword>